<dbReference type="SMART" id="SM00507">
    <property type="entry name" value="HNHc"/>
    <property type="match status" value="1"/>
</dbReference>
<evidence type="ECO:0000256" key="1">
    <source>
        <dbReference type="SAM" id="MobiDB-lite"/>
    </source>
</evidence>
<organism evidence="3 4">
    <name type="scientific">Arthrobacter ginkgonis</name>
    <dbReference type="NCBI Taxonomy" id="1630594"/>
    <lineage>
        <taxon>Bacteria</taxon>
        <taxon>Bacillati</taxon>
        <taxon>Actinomycetota</taxon>
        <taxon>Actinomycetes</taxon>
        <taxon>Micrococcales</taxon>
        <taxon>Micrococcaceae</taxon>
        <taxon>Arthrobacter</taxon>
    </lineage>
</organism>
<accession>A0ABP7CB46</accession>
<dbReference type="Gene3D" id="1.10.30.50">
    <property type="match status" value="1"/>
</dbReference>
<feature type="domain" description="HNH nuclease" evidence="2">
    <location>
        <begin position="14"/>
        <end position="66"/>
    </location>
</feature>
<evidence type="ECO:0000313" key="3">
    <source>
        <dbReference type="EMBL" id="GAA3683172.1"/>
    </source>
</evidence>
<feature type="compositionally biased region" description="Basic and acidic residues" evidence="1">
    <location>
        <begin position="120"/>
        <end position="132"/>
    </location>
</feature>
<name>A0ABP7CB46_9MICC</name>
<comment type="caution">
    <text evidence="3">The sequence shown here is derived from an EMBL/GenBank/DDBJ whole genome shotgun (WGS) entry which is preliminary data.</text>
</comment>
<dbReference type="InterPro" id="IPR002711">
    <property type="entry name" value="HNH"/>
</dbReference>
<dbReference type="Pfam" id="PF01844">
    <property type="entry name" value="HNH"/>
    <property type="match status" value="1"/>
</dbReference>
<proteinExistence type="predicted"/>
<dbReference type="EMBL" id="BAABEO010000012">
    <property type="protein sequence ID" value="GAA3683172.1"/>
    <property type="molecule type" value="Genomic_DNA"/>
</dbReference>
<dbReference type="InterPro" id="IPR003615">
    <property type="entry name" value="HNH_nuc"/>
</dbReference>
<evidence type="ECO:0000313" key="4">
    <source>
        <dbReference type="Proteomes" id="UP001500752"/>
    </source>
</evidence>
<sequence>MVGMDHHRYRPTPAQRRALWAADQTCRFPGCRRNALACEPDHVHEHHHGGPTTLGNLASLCRKHHTYKTLGLWETRIGADRTLEFTSPAGRTYRTEPPLPWHTDPPDPPGRPNPHQPPLRRHEAPTSRDEHGNSALSGERPPKTDREPGAALRRTGWDSPDTDDGSGETPPF</sequence>
<gene>
    <name evidence="3" type="ORF">GCM10023081_21370</name>
</gene>
<protein>
    <recommendedName>
        <fullName evidence="2">HNH nuclease domain-containing protein</fullName>
    </recommendedName>
</protein>
<feature type="compositionally biased region" description="Pro residues" evidence="1">
    <location>
        <begin position="106"/>
        <end position="117"/>
    </location>
</feature>
<feature type="region of interest" description="Disordered" evidence="1">
    <location>
        <begin position="84"/>
        <end position="172"/>
    </location>
</feature>
<dbReference type="Proteomes" id="UP001500752">
    <property type="component" value="Unassembled WGS sequence"/>
</dbReference>
<evidence type="ECO:0000259" key="2">
    <source>
        <dbReference type="SMART" id="SM00507"/>
    </source>
</evidence>
<keyword evidence="4" id="KW-1185">Reference proteome</keyword>
<dbReference type="CDD" id="cd00085">
    <property type="entry name" value="HNHc"/>
    <property type="match status" value="1"/>
</dbReference>
<reference evidence="4" key="1">
    <citation type="journal article" date="2019" name="Int. J. Syst. Evol. Microbiol.">
        <title>The Global Catalogue of Microorganisms (GCM) 10K type strain sequencing project: providing services to taxonomists for standard genome sequencing and annotation.</title>
        <authorList>
            <consortium name="The Broad Institute Genomics Platform"/>
            <consortium name="The Broad Institute Genome Sequencing Center for Infectious Disease"/>
            <person name="Wu L."/>
            <person name="Ma J."/>
        </authorList>
    </citation>
    <scope>NUCLEOTIDE SEQUENCE [LARGE SCALE GENOMIC DNA]</scope>
    <source>
        <strain evidence="4">JCM 30742</strain>
    </source>
</reference>